<dbReference type="Proteomes" id="UP001341840">
    <property type="component" value="Unassembled WGS sequence"/>
</dbReference>
<reference evidence="1 2" key="1">
    <citation type="journal article" date="2023" name="Plants (Basel)">
        <title>Bridging the Gap: Combining Genomics and Transcriptomics Approaches to Understand Stylosanthes scabra, an Orphan Legume from the Brazilian Caatinga.</title>
        <authorList>
            <person name="Ferreira-Neto J.R.C."/>
            <person name="da Silva M.D."/>
            <person name="Binneck E."/>
            <person name="de Melo N.F."/>
            <person name="da Silva R.H."/>
            <person name="de Melo A.L.T.M."/>
            <person name="Pandolfi V."/>
            <person name="Bustamante F.O."/>
            <person name="Brasileiro-Vidal A.C."/>
            <person name="Benko-Iseppon A.M."/>
        </authorList>
    </citation>
    <scope>NUCLEOTIDE SEQUENCE [LARGE SCALE GENOMIC DNA]</scope>
    <source>
        <tissue evidence="1">Leaves</tissue>
    </source>
</reference>
<keyword evidence="2" id="KW-1185">Reference proteome</keyword>
<name>A0ABU6S3Z3_9FABA</name>
<comment type="caution">
    <text evidence="1">The sequence shown here is derived from an EMBL/GenBank/DDBJ whole genome shotgun (WGS) entry which is preliminary data.</text>
</comment>
<organism evidence="1 2">
    <name type="scientific">Stylosanthes scabra</name>
    <dbReference type="NCBI Taxonomy" id="79078"/>
    <lineage>
        <taxon>Eukaryota</taxon>
        <taxon>Viridiplantae</taxon>
        <taxon>Streptophyta</taxon>
        <taxon>Embryophyta</taxon>
        <taxon>Tracheophyta</taxon>
        <taxon>Spermatophyta</taxon>
        <taxon>Magnoliopsida</taxon>
        <taxon>eudicotyledons</taxon>
        <taxon>Gunneridae</taxon>
        <taxon>Pentapetalae</taxon>
        <taxon>rosids</taxon>
        <taxon>fabids</taxon>
        <taxon>Fabales</taxon>
        <taxon>Fabaceae</taxon>
        <taxon>Papilionoideae</taxon>
        <taxon>50 kb inversion clade</taxon>
        <taxon>dalbergioids sensu lato</taxon>
        <taxon>Dalbergieae</taxon>
        <taxon>Pterocarpus clade</taxon>
        <taxon>Stylosanthes</taxon>
    </lineage>
</organism>
<sequence length="158" mass="17116">MKRGRVALASMLVREREPSSMPLILNIALLIIWKYQIDPIHYKIWTNKSLVQAAKSKTLSQLLEFAKTVEKEVAAGGGVSGGDESLMHLKKRRGGARRKGSGGYWWSSGSLSDITAVSGGGVDGEERRNGAFHVEGIPAGLPRLQTLREGMATTIDSP</sequence>
<gene>
    <name evidence="1" type="ORF">PIB30_007097</name>
</gene>
<dbReference type="EMBL" id="JASCZI010060430">
    <property type="protein sequence ID" value="MED6131125.1"/>
    <property type="molecule type" value="Genomic_DNA"/>
</dbReference>
<evidence type="ECO:0000313" key="2">
    <source>
        <dbReference type="Proteomes" id="UP001341840"/>
    </source>
</evidence>
<proteinExistence type="predicted"/>
<protein>
    <submittedName>
        <fullName evidence="1">Uncharacterized protein</fullName>
    </submittedName>
</protein>
<accession>A0ABU6S3Z3</accession>
<evidence type="ECO:0000313" key="1">
    <source>
        <dbReference type="EMBL" id="MED6131125.1"/>
    </source>
</evidence>